<dbReference type="InterPro" id="IPR012164">
    <property type="entry name" value="Rpa12/Rpb9/Rpc10/TFS"/>
</dbReference>
<organism evidence="11 12">
    <name type="scientific">Emergomyces africanus</name>
    <dbReference type="NCBI Taxonomy" id="1955775"/>
    <lineage>
        <taxon>Eukaryota</taxon>
        <taxon>Fungi</taxon>
        <taxon>Dikarya</taxon>
        <taxon>Ascomycota</taxon>
        <taxon>Pezizomycotina</taxon>
        <taxon>Eurotiomycetes</taxon>
        <taxon>Eurotiomycetidae</taxon>
        <taxon>Onygenales</taxon>
        <taxon>Ajellomycetaceae</taxon>
        <taxon>Emergomyces</taxon>
    </lineage>
</organism>
<keyword evidence="7" id="KW-0804">Transcription</keyword>
<dbReference type="InterPro" id="IPR001222">
    <property type="entry name" value="Znf_TFIIS"/>
</dbReference>
<dbReference type="Pfam" id="PF01096">
    <property type="entry name" value="Zn_ribbon_TFIIS"/>
    <property type="match status" value="1"/>
</dbReference>
<feature type="binding site" evidence="8">
    <location>
        <position position="78"/>
    </location>
    <ligand>
        <name>Zn(2+)</name>
        <dbReference type="ChEBI" id="CHEBI:29105"/>
        <label>2</label>
    </ligand>
</feature>
<dbReference type="EMBL" id="LGUA01000569">
    <property type="protein sequence ID" value="OAX81002.1"/>
    <property type="molecule type" value="Genomic_DNA"/>
</dbReference>
<dbReference type="OrthoDB" id="10056816at2759"/>
<keyword evidence="12" id="KW-1185">Reference proteome</keyword>
<accession>A0A1B7NW44</accession>
<gene>
    <name evidence="11" type="ORF">ACJ72_04657</name>
</gene>
<dbReference type="GO" id="GO:0003676">
    <property type="term" value="F:nucleic acid binding"/>
    <property type="evidence" value="ECO:0007669"/>
    <property type="project" value="InterPro"/>
</dbReference>
<dbReference type="PANTHER" id="PTHR11239">
    <property type="entry name" value="DNA-DIRECTED RNA POLYMERASE"/>
    <property type="match status" value="1"/>
</dbReference>
<dbReference type="PROSITE" id="PS51133">
    <property type="entry name" value="ZF_TFIIS_2"/>
    <property type="match status" value="1"/>
</dbReference>
<dbReference type="PIRSF" id="PIRSF005586">
    <property type="entry name" value="RNApol_RpoM"/>
    <property type="match status" value="1"/>
</dbReference>
<evidence type="ECO:0000256" key="9">
    <source>
        <dbReference type="PIRSR" id="PIRSR005586-2"/>
    </source>
</evidence>
<name>A0A1B7NW44_9EURO</name>
<protein>
    <recommendedName>
        <fullName evidence="7">DNA-directed RNA polymerase subunit</fullName>
    </recommendedName>
</protein>
<dbReference type="CDD" id="cd10507">
    <property type="entry name" value="Zn-ribbon_RPA12"/>
    <property type="match status" value="1"/>
</dbReference>
<evidence type="ECO:0000256" key="5">
    <source>
        <dbReference type="ARBA" id="ARBA00022833"/>
    </source>
</evidence>
<dbReference type="InterPro" id="IPR034004">
    <property type="entry name" value="Zn_ribbon_RPA12_C"/>
</dbReference>
<evidence type="ECO:0000313" key="12">
    <source>
        <dbReference type="Proteomes" id="UP000091918"/>
    </source>
</evidence>
<dbReference type="GO" id="GO:0003899">
    <property type="term" value="F:DNA-directed RNA polymerase activity"/>
    <property type="evidence" value="ECO:0007669"/>
    <property type="project" value="InterPro"/>
</dbReference>
<dbReference type="PROSITE" id="PS00466">
    <property type="entry name" value="ZF_TFIIS_1"/>
    <property type="match status" value="1"/>
</dbReference>
<dbReference type="GO" id="GO:0005736">
    <property type="term" value="C:RNA polymerase I complex"/>
    <property type="evidence" value="ECO:0007669"/>
    <property type="project" value="TreeGrafter"/>
</dbReference>
<proteinExistence type="inferred from homology"/>
<keyword evidence="5 8" id="KW-0862">Zinc</keyword>
<evidence type="ECO:0000259" key="10">
    <source>
        <dbReference type="PROSITE" id="PS51133"/>
    </source>
</evidence>
<comment type="subcellular location">
    <subcellularLocation>
        <location evidence="1">Nucleus</location>
        <location evidence="1">Nucleolus</location>
    </subcellularLocation>
</comment>
<comment type="similarity">
    <text evidence="7">Belongs to the archaeal rpoM/eukaryotic RPA12/RPB9/RPC11 RNA polymerase family.</text>
</comment>
<dbReference type="Proteomes" id="UP000091918">
    <property type="component" value="Unassembled WGS sequence"/>
</dbReference>
<feature type="binding site" evidence="8">
    <location>
        <position position="109"/>
    </location>
    <ligand>
        <name>Zn(2+)</name>
        <dbReference type="ChEBI" id="CHEBI:29105"/>
        <label>2</label>
    </ligand>
</feature>
<dbReference type="GO" id="GO:0008270">
    <property type="term" value="F:zinc ion binding"/>
    <property type="evidence" value="ECO:0007669"/>
    <property type="project" value="UniProtKB-KW"/>
</dbReference>
<reference evidence="11 12" key="1">
    <citation type="submission" date="2015-07" db="EMBL/GenBank/DDBJ databases">
        <title>Emmonsia species relationships and genome sequence.</title>
        <authorList>
            <person name="Cuomo C.A."/>
            <person name="Schwartz I.S."/>
            <person name="Kenyon C."/>
            <person name="de Hoog G.S."/>
            <person name="Govender N.P."/>
            <person name="Botha A."/>
            <person name="Moreno L."/>
            <person name="de Vries M."/>
            <person name="Munoz J.F."/>
            <person name="Stielow J.B."/>
        </authorList>
    </citation>
    <scope>NUCLEOTIDE SEQUENCE [LARGE SCALE GENOMIC DNA]</scope>
    <source>
        <strain evidence="11 12">CBS 136260</strain>
    </source>
</reference>
<keyword evidence="4 9" id="KW-0863">Zinc-finger</keyword>
<evidence type="ECO:0000313" key="11">
    <source>
        <dbReference type="EMBL" id="OAX81002.1"/>
    </source>
</evidence>
<evidence type="ECO:0000256" key="3">
    <source>
        <dbReference type="ARBA" id="ARBA00022723"/>
    </source>
</evidence>
<feature type="binding site" evidence="8">
    <location>
        <position position="106"/>
    </location>
    <ligand>
        <name>Zn(2+)</name>
        <dbReference type="ChEBI" id="CHEBI:29105"/>
        <label>2</label>
    </ligand>
</feature>
<dbReference type="SUPFAM" id="SSF57783">
    <property type="entry name" value="Zinc beta-ribbon"/>
    <property type="match status" value="1"/>
</dbReference>
<feature type="domain" description="TFIIS-type" evidence="10">
    <location>
        <begin position="74"/>
        <end position="114"/>
    </location>
</feature>
<evidence type="ECO:0000256" key="1">
    <source>
        <dbReference type="ARBA" id="ARBA00004604"/>
    </source>
</evidence>
<feature type="binding site" evidence="8">
    <location>
        <position position="23"/>
    </location>
    <ligand>
        <name>Zn(2+)</name>
        <dbReference type="ChEBI" id="CHEBI:29105"/>
        <label>1</label>
    </ligand>
</feature>
<keyword evidence="3 8" id="KW-0479">Metal-binding</keyword>
<evidence type="ECO:0000256" key="2">
    <source>
        <dbReference type="ARBA" id="ARBA00022478"/>
    </source>
</evidence>
<dbReference type="SMART" id="SM00440">
    <property type="entry name" value="ZnF_C2C2"/>
    <property type="match status" value="1"/>
</dbReference>
<dbReference type="Gene3D" id="2.20.25.10">
    <property type="match status" value="1"/>
</dbReference>
<evidence type="ECO:0000256" key="4">
    <source>
        <dbReference type="ARBA" id="ARBA00022771"/>
    </source>
</evidence>
<keyword evidence="2 7" id="KW-0240">DNA-directed RNA polymerase</keyword>
<comment type="function">
    <text evidence="7">DNA-dependent RNA polymerase catalyzes the transcription of DNA into RNA using the four ribonucleoside triphosphates as substrates.</text>
</comment>
<feature type="binding site" evidence="8">
    <location>
        <position position="6"/>
    </location>
    <ligand>
        <name>Zn(2+)</name>
        <dbReference type="ChEBI" id="CHEBI:29105"/>
        <label>1</label>
    </ligand>
</feature>
<comment type="caution">
    <text evidence="11">The sequence shown here is derived from an EMBL/GenBank/DDBJ whole genome shotgun (WGS) entry which is preliminary data.</text>
</comment>
<feature type="zinc finger region" description="C4-type" evidence="9">
    <location>
        <begin position="6"/>
        <end position="26"/>
    </location>
</feature>
<dbReference type="AlphaFoldDB" id="A0A1B7NW44"/>
<dbReference type="GO" id="GO:0006363">
    <property type="term" value="P:termination of RNA polymerase I transcription"/>
    <property type="evidence" value="ECO:0007669"/>
    <property type="project" value="TreeGrafter"/>
</dbReference>
<evidence type="ECO:0000256" key="6">
    <source>
        <dbReference type="ARBA" id="ARBA00023242"/>
    </source>
</evidence>
<dbReference type="PANTHER" id="PTHR11239:SF14">
    <property type="entry name" value="DNA-DIRECTED RNA POLYMERASE I SUBUNIT RPA12"/>
    <property type="match status" value="1"/>
</dbReference>
<evidence type="ECO:0000256" key="7">
    <source>
        <dbReference type="PIRNR" id="PIRNR005586"/>
    </source>
</evidence>
<feature type="binding site" evidence="8">
    <location>
        <position position="81"/>
    </location>
    <ligand>
        <name>Zn(2+)</name>
        <dbReference type="ChEBI" id="CHEBI:29105"/>
        <label>2</label>
    </ligand>
</feature>
<dbReference type="STRING" id="1658172.A0A1B7NW44"/>
<feature type="binding site" evidence="8">
    <location>
        <position position="9"/>
    </location>
    <ligand>
        <name>Zn(2+)</name>
        <dbReference type="ChEBI" id="CHEBI:29105"/>
        <label>1</label>
    </ligand>
</feature>
<feature type="binding site" evidence="8">
    <location>
        <position position="26"/>
    </location>
    <ligand>
        <name>Zn(2+)</name>
        <dbReference type="ChEBI" id="CHEBI:29105"/>
        <label>1</label>
    </ligand>
</feature>
<evidence type="ECO:0000256" key="8">
    <source>
        <dbReference type="PIRSR" id="PIRSR005586-1"/>
    </source>
</evidence>
<keyword evidence="6 7" id="KW-0539">Nucleus</keyword>
<sequence length="131" mass="14808">MAPQFCDDCGTILDESGDAHIVCDRCGKPSANIRLTQQIVSTSESTNFPSRLRDKLRSHTGIVTDRRPDNNRTIQVPCLNCDAKEVTWSELQLRSADEGTTIFYRCPKCNHRWSPNPFTFFLLSSTLILKS</sequence>